<evidence type="ECO:0000313" key="2">
    <source>
        <dbReference type="Proteomes" id="UP001500604"/>
    </source>
</evidence>
<evidence type="ECO:0000313" key="1">
    <source>
        <dbReference type="EMBL" id="GAA4649622.1"/>
    </source>
</evidence>
<dbReference type="Gene3D" id="1.25.40.20">
    <property type="entry name" value="Ankyrin repeat-containing domain"/>
    <property type="match status" value="1"/>
</dbReference>
<reference evidence="2" key="1">
    <citation type="journal article" date="2019" name="Int. J. Syst. Evol. Microbiol.">
        <title>The Global Catalogue of Microorganisms (GCM) 10K type strain sequencing project: providing services to taxonomists for standard genome sequencing and annotation.</title>
        <authorList>
            <consortium name="The Broad Institute Genomics Platform"/>
            <consortium name="The Broad Institute Genome Sequencing Center for Infectious Disease"/>
            <person name="Wu L."/>
            <person name="Ma J."/>
        </authorList>
    </citation>
    <scope>NUCLEOTIDE SEQUENCE [LARGE SCALE GENOMIC DNA]</scope>
    <source>
        <strain evidence="2">JCM 17805</strain>
    </source>
</reference>
<proteinExistence type="predicted"/>
<organism evidence="1 2">
    <name type="scientific">Kistimonas scapharcae</name>
    <dbReference type="NCBI Taxonomy" id="1036133"/>
    <lineage>
        <taxon>Bacteria</taxon>
        <taxon>Pseudomonadati</taxon>
        <taxon>Pseudomonadota</taxon>
        <taxon>Gammaproteobacteria</taxon>
        <taxon>Oceanospirillales</taxon>
        <taxon>Endozoicomonadaceae</taxon>
        <taxon>Kistimonas</taxon>
    </lineage>
</organism>
<dbReference type="SUPFAM" id="SSF48403">
    <property type="entry name" value="Ankyrin repeat"/>
    <property type="match status" value="1"/>
</dbReference>
<dbReference type="InterPro" id="IPR036770">
    <property type="entry name" value="Ankyrin_rpt-contain_sf"/>
</dbReference>
<accession>A0ABP8V425</accession>
<keyword evidence="2" id="KW-1185">Reference proteome</keyword>
<protein>
    <recommendedName>
        <fullName evidence="3">Ankyrin</fullName>
    </recommendedName>
</protein>
<name>A0ABP8V425_9GAMM</name>
<dbReference type="Proteomes" id="UP001500604">
    <property type="component" value="Unassembled WGS sequence"/>
</dbReference>
<comment type="caution">
    <text evidence="1">The sequence shown here is derived from an EMBL/GenBank/DDBJ whole genome shotgun (WGS) entry which is preliminary data.</text>
</comment>
<sequence>MNRAPDLKHPNRRINIGVQYGGVPRRPPQLVWHTQCNHPDHVQSLLEAGAKVDLLSDTSESALLFSLIEVVNHGDRRSFDLLKQHPHSHETMNMRTDKLKLTILLKAIETGQPDIVETVLGMGAEVDRRGDTDDQTALNLCIKLLGILKKTADEFISECRQIKPDDPVLIESARRSSHGMLGITEREAGRIISKRHNDPLHLLGAVDVSHW</sequence>
<gene>
    <name evidence="1" type="ORF">GCM10023116_18980</name>
</gene>
<evidence type="ECO:0008006" key="3">
    <source>
        <dbReference type="Google" id="ProtNLM"/>
    </source>
</evidence>
<dbReference type="EMBL" id="BAABFL010000204">
    <property type="protein sequence ID" value="GAA4649622.1"/>
    <property type="molecule type" value="Genomic_DNA"/>
</dbReference>